<reference evidence="1" key="1">
    <citation type="submission" date="2022-06" db="EMBL/GenBank/DDBJ databases">
        <title>Phylogenomic reconstructions and comparative analyses of Kickxellomycotina fungi.</title>
        <authorList>
            <person name="Reynolds N.K."/>
            <person name="Stajich J.E."/>
            <person name="Barry K."/>
            <person name="Grigoriev I.V."/>
            <person name="Crous P."/>
            <person name="Smith M.E."/>
        </authorList>
    </citation>
    <scope>NUCLEOTIDE SEQUENCE</scope>
    <source>
        <strain evidence="1">RSA 2271</strain>
    </source>
</reference>
<proteinExistence type="predicted"/>
<comment type="caution">
    <text evidence="1">The sequence shown here is derived from an EMBL/GenBank/DDBJ whole genome shotgun (WGS) entry which is preliminary data.</text>
</comment>
<keyword evidence="2" id="KW-1185">Reference proteome</keyword>
<gene>
    <name evidence="1" type="ORF">EV182_005184</name>
</gene>
<feature type="non-terminal residue" evidence="1">
    <location>
        <position position="80"/>
    </location>
</feature>
<dbReference type="Proteomes" id="UP001145114">
    <property type="component" value="Unassembled WGS sequence"/>
</dbReference>
<evidence type="ECO:0000313" key="2">
    <source>
        <dbReference type="Proteomes" id="UP001145114"/>
    </source>
</evidence>
<sequence length="80" mass="8789">MGSDHSIDDVSKFHTSTCEFDQATMYCVELMNATPFNGGACMEPVKTRLIWFRTGSQMAMWGPKVTARIDPSLENATPAG</sequence>
<organism evidence="1 2">
    <name type="scientific">Spiromyces aspiralis</name>
    <dbReference type="NCBI Taxonomy" id="68401"/>
    <lineage>
        <taxon>Eukaryota</taxon>
        <taxon>Fungi</taxon>
        <taxon>Fungi incertae sedis</taxon>
        <taxon>Zoopagomycota</taxon>
        <taxon>Kickxellomycotina</taxon>
        <taxon>Kickxellomycetes</taxon>
        <taxon>Kickxellales</taxon>
        <taxon>Kickxellaceae</taxon>
        <taxon>Spiromyces</taxon>
    </lineage>
</organism>
<evidence type="ECO:0000313" key="1">
    <source>
        <dbReference type="EMBL" id="KAJ1673461.1"/>
    </source>
</evidence>
<dbReference type="EMBL" id="JAMZIH010006919">
    <property type="protein sequence ID" value="KAJ1673461.1"/>
    <property type="molecule type" value="Genomic_DNA"/>
</dbReference>
<name>A0ACC1HAX6_9FUNG</name>
<accession>A0ACC1HAX6</accession>
<protein>
    <submittedName>
        <fullName evidence="1">Uncharacterized protein</fullName>
    </submittedName>
</protein>